<dbReference type="EMBL" id="QRVL01000011">
    <property type="protein sequence ID" value="RGS38763.1"/>
    <property type="molecule type" value="Genomic_DNA"/>
</dbReference>
<proteinExistence type="predicted"/>
<dbReference type="Gene3D" id="2.30.30.90">
    <property type="match status" value="1"/>
</dbReference>
<dbReference type="Proteomes" id="UP000266172">
    <property type="component" value="Unassembled WGS sequence"/>
</dbReference>
<organism evidence="3 4">
    <name type="scientific">Roseburia hominis</name>
    <dbReference type="NCBI Taxonomy" id="301301"/>
    <lineage>
        <taxon>Bacteria</taxon>
        <taxon>Bacillati</taxon>
        <taxon>Bacillota</taxon>
        <taxon>Clostridia</taxon>
        <taxon>Lachnospirales</taxon>
        <taxon>Lachnospiraceae</taxon>
        <taxon>Roseburia</taxon>
    </lineage>
</organism>
<dbReference type="RefSeq" id="WP_014080030.1">
    <property type="nucleotide sequence ID" value="NZ_CAKMUY010000003.1"/>
</dbReference>
<dbReference type="Pfam" id="PF04023">
    <property type="entry name" value="FeoA"/>
    <property type="match status" value="1"/>
</dbReference>
<evidence type="ECO:0000259" key="2">
    <source>
        <dbReference type="SMART" id="SM00899"/>
    </source>
</evidence>
<feature type="domain" description="Ferrous iron transporter FeoA-like" evidence="2">
    <location>
        <begin position="2"/>
        <end position="70"/>
    </location>
</feature>
<dbReference type="OMA" id="DICTIKW"/>
<evidence type="ECO:0000256" key="1">
    <source>
        <dbReference type="ARBA" id="ARBA00023004"/>
    </source>
</evidence>
<dbReference type="AlphaFoldDB" id="A0A174FXP3"/>
<dbReference type="InterPro" id="IPR008988">
    <property type="entry name" value="Transcriptional_repressor_C"/>
</dbReference>
<sequence length="70" mass="7949">MYALSKAQAGDICTIKWMFGLPEAVDFLRQHHVEEGETIQVIRKLRDSLIIGVQNERVALGKEIADRIQV</sequence>
<protein>
    <submittedName>
        <fullName evidence="3">Ferrous iron transport protein A</fullName>
    </submittedName>
</protein>
<dbReference type="GeneID" id="93723674"/>
<name>A0A174FXP3_9FIRM</name>
<dbReference type="GO" id="GO:0046914">
    <property type="term" value="F:transition metal ion binding"/>
    <property type="evidence" value="ECO:0007669"/>
    <property type="project" value="InterPro"/>
</dbReference>
<dbReference type="InterPro" id="IPR007167">
    <property type="entry name" value="Fe-transptr_FeoA-like"/>
</dbReference>
<dbReference type="SUPFAM" id="SSF50037">
    <property type="entry name" value="C-terminal domain of transcriptional repressors"/>
    <property type="match status" value="1"/>
</dbReference>
<reference evidence="3 4" key="1">
    <citation type="submission" date="2018-08" db="EMBL/GenBank/DDBJ databases">
        <title>A genome reference for cultivated species of the human gut microbiota.</title>
        <authorList>
            <person name="Zou Y."/>
            <person name="Xue W."/>
            <person name="Luo G."/>
        </authorList>
    </citation>
    <scope>NUCLEOTIDE SEQUENCE [LARGE SCALE GENOMIC DNA]</scope>
    <source>
        <strain evidence="3 4">AF22-12AC</strain>
    </source>
</reference>
<comment type="caution">
    <text evidence="3">The sequence shown here is derived from an EMBL/GenBank/DDBJ whole genome shotgun (WGS) entry which is preliminary data.</text>
</comment>
<gene>
    <name evidence="3" type="ORF">DWX93_12335</name>
</gene>
<dbReference type="InterPro" id="IPR038157">
    <property type="entry name" value="FeoA_core_dom"/>
</dbReference>
<keyword evidence="1" id="KW-0408">Iron</keyword>
<dbReference type="SMART" id="SM00899">
    <property type="entry name" value="FeoA"/>
    <property type="match status" value="1"/>
</dbReference>
<evidence type="ECO:0000313" key="3">
    <source>
        <dbReference type="EMBL" id="RGS38763.1"/>
    </source>
</evidence>
<evidence type="ECO:0000313" key="4">
    <source>
        <dbReference type="Proteomes" id="UP000266172"/>
    </source>
</evidence>
<accession>A0A174FXP3</accession>